<evidence type="ECO:0000313" key="2">
    <source>
        <dbReference type="Proteomes" id="UP000824782"/>
    </source>
</evidence>
<dbReference type="EMBL" id="WNYA01000011">
    <property type="protein sequence ID" value="KAG8551550.1"/>
    <property type="molecule type" value="Genomic_DNA"/>
</dbReference>
<dbReference type="AlphaFoldDB" id="A0AAV6ZWE2"/>
<evidence type="ECO:0000313" key="1">
    <source>
        <dbReference type="EMBL" id="KAG8551550.1"/>
    </source>
</evidence>
<dbReference type="Proteomes" id="UP000824782">
    <property type="component" value="Unassembled WGS sequence"/>
</dbReference>
<protein>
    <submittedName>
        <fullName evidence="1">Uncharacterized protein</fullName>
    </submittedName>
</protein>
<gene>
    <name evidence="1" type="ORF">GDO81_004161</name>
</gene>
<reference evidence="1" key="1">
    <citation type="thesis" date="2020" institute="ProQuest LLC" country="789 East Eisenhower Parkway, Ann Arbor, MI, USA">
        <title>Comparative Genomics and Chromosome Evolution.</title>
        <authorList>
            <person name="Mudd A.B."/>
        </authorList>
    </citation>
    <scope>NUCLEOTIDE SEQUENCE</scope>
    <source>
        <strain evidence="1">237g6f4</strain>
        <tissue evidence="1">Blood</tissue>
    </source>
</reference>
<name>A0AAV6ZWE2_ENGPU</name>
<accession>A0AAV6ZWE2</accession>
<proteinExistence type="predicted"/>
<comment type="caution">
    <text evidence="1">The sequence shown here is derived from an EMBL/GenBank/DDBJ whole genome shotgun (WGS) entry which is preliminary data.</text>
</comment>
<sequence>MYDFFRKQCQSRTSLCSGITQYISYKTKHLCAHREASTRTSTDNLIPSRFHLFTKISKIPLDNRFQEKKISLTKTSQKEKIYSSFGTVIIQ</sequence>
<keyword evidence="2" id="KW-1185">Reference proteome</keyword>
<organism evidence="1 2">
    <name type="scientific">Engystomops pustulosus</name>
    <name type="common">Tungara frog</name>
    <name type="synonym">Physalaemus pustulosus</name>
    <dbReference type="NCBI Taxonomy" id="76066"/>
    <lineage>
        <taxon>Eukaryota</taxon>
        <taxon>Metazoa</taxon>
        <taxon>Chordata</taxon>
        <taxon>Craniata</taxon>
        <taxon>Vertebrata</taxon>
        <taxon>Euteleostomi</taxon>
        <taxon>Amphibia</taxon>
        <taxon>Batrachia</taxon>
        <taxon>Anura</taxon>
        <taxon>Neobatrachia</taxon>
        <taxon>Hyloidea</taxon>
        <taxon>Leptodactylidae</taxon>
        <taxon>Leiuperinae</taxon>
        <taxon>Engystomops</taxon>
    </lineage>
</organism>